<sequence>MGTGRSTDVNAVARSAVGRPNGDRFEVFLSLLAAQMQNVRIAADSVEILHFAITDIGRSLRERASEILNREHALRLGVIPAISAACNLPIASLAAPYRLEDDAA</sequence>
<name>A0A1H0CRB1_9HYPH</name>
<keyword evidence="2" id="KW-1185">Reference proteome</keyword>
<gene>
    <name evidence="1" type="ORF">SAMN05216360_109259</name>
</gene>
<dbReference type="Proteomes" id="UP000198704">
    <property type="component" value="Unassembled WGS sequence"/>
</dbReference>
<protein>
    <submittedName>
        <fullName evidence="1">Uncharacterized protein</fullName>
    </submittedName>
</protein>
<proteinExistence type="predicted"/>
<dbReference type="EMBL" id="FNHS01000009">
    <property type="protein sequence ID" value="SDN60393.1"/>
    <property type="molecule type" value="Genomic_DNA"/>
</dbReference>
<accession>A0A1H0CRB1</accession>
<dbReference type="AlphaFoldDB" id="A0A1H0CRB1"/>
<evidence type="ECO:0000313" key="2">
    <source>
        <dbReference type="Proteomes" id="UP000198704"/>
    </source>
</evidence>
<organism evidence="1 2">
    <name type="scientific">Methylobacterium phyllostachyos</name>
    <dbReference type="NCBI Taxonomy" id="582672"/>
    <lineage>
        <taxon>Bacteria</taxon>
        <taxon>Pseudomonadati</taxon>
        <taxon>Pseudomonadota</taxon>
        <taxon>Alphaproteobacteria</taxon>
        <taxon>Hyphomicrobiales</taxon>
        <taxon>Methylobacteriaceae</taxon>
        <taxon>Methylobacterium</taxon>
    </lineage>
</organism>
<reference evidence="2" key="1">
    <citation type="submission" date="2016-10" db="EMBL/GenBank/DDBJ databases">
        <authorList>
            <person name="Varghese N."/>
            <person name="Submissions S."/>
        </authorList>
    </citation>
    <scope>NUCLEOTIDE SEQUENCE [LARGE SCALE GENOMIC DNA]</scope>
    <source>
        <strain evidence="2">BL47</strain>
    </source>
</reference>
<evidence type="ECO:0000313" key="1">
    <source>
        <dbReference type="EMBL" id="SDN60393.1"/>
    </source>
</evidence>